<sequence length="71" mass="8142">MNKGLDATFVHYGIRKDDLALIHRLADDAGLPAEWLDGVLKAYHEKKVRNESLEEKDIQRLLNEQLDKVGQ</sequence>
<protein>
    <submittedName>
        <fullName evidence="1">Uncharacterized protein</fullName>
    </submittedName>
</protein>
<proteinExistence type="predicted"/>
<reference evidence="2" key="1">
    <citation type="submission" date="2017-06" db="EMBL/GenBank/DDBJ databases">
        <authorList>
            <person name="Varghese N."/>
            <person name="Submissions S."/>
        </authorList>
    </citation>
    <scope>NUCLEOTIDE SEQUENCE [LARGE SCALE GENOMIC DNA]</scope>
    <source>
        <strain evidence="2">DSM 28041</strain>
    </source>
</reference>
<evidence type="ECO:0000313" key="1">
    <source>
        <dbReference type="EMBL" id="SNR99481.1"/>
    </source>
</evidence>
<dbReference type="RefSeq" id="WP_089334219.1">
    <property type="nucleotide sequence ID" value="NZ_FZNS01000015.1"/>
</dbReference>
<dbReference type="EMBL" id="FZNS01000015">
    <property type="protein sequence ID" value="SNR99481.1"/>
    <property type="molecule type" value="Genomic_DNA"/>
</dbReference>
<organism evidence="1 2">
    <name type="scientific">Hymenobacter mucosus</name>
    <dbReference type="NCBI Taxonomy" id="1411120"/>
    <lineage>
        <taxon>Bacteria</taxon>
        <taxon>Pseudomonadati</taxon>
        <taxon>Bacteroidota</taxon>
        <taxon>Cytophagia</taxon>
        <taxon>Cytophagales</taxon>
        <taxon>Hymenobacteraceae</taxon>
        <taxon>Hymenobacter</taxon>
    </lineage>
</organism>
<name>A0A239AVV6_9BACT</name>
<keyword evidence="2" id="KW-1185">Reference proteome</keyword>
<dbReference type="Proteomes" id="UP000198310">
    <property type="component" value="Unassembled WGS sequence"/>
</dbReference>
<accession>A0A239AVV6</accession>
<evidence type="ECO:0000313" key="2">
    <source>
        <dbReference type="Proteomes" id="UP000198310"/>
    </source>
</evidence>
<dbReference type="AlphaFoldDB" id="A0A239AVV6"/>
<gene>
    <name evidence="1" type="ORF">SAMN06269173_11564</name>
</gene>